<feature type="binding site" evidence="12">
    <location>
        <begin position="443"/>
        <end position="449"/>
    </location>
    <ligand>
        <name>substrate</name>
    </ligand>
</feature>
<feature type="binding site" evidence="12">
    <location>
        <begin position="381"/>
        <end position="382"/>
    </location>
    <ligand>
        <name>substrate</name>
    </ligand>
</feature>
<dbReference type="InterPro" id="IPR013083">
    <property type="entry name" value="Znf_RING/FYVE/PHD"/>
</dbReference>
<accession>A0A8W7PM77</accession>
<evidence type="ECO:0000256" key="12">
    <source>
        <dbReference type="PIRSR" id="PIRSR630564-2"/>
    </source>
</evidence>
<keyword evidence="6" id="KW-0378">Hydrolase</keyword>
<evidence type="ECO:0000256" key="10">
    <source>
        <dbReference type="ARBA" id="ARBA00032571"/>
    </source>
</evidence>
<evidence type="ECO:0000256" key="14">
    <source>
        <dbReference type="SAM" id="MobiDB-lite"/>
    </source>
</evidence>
<proteinExistence type="inferred from homology"/>
<feature type="region of interest" description="Disordered" evidence="14">
    <location>
        <begin position="1209"/>
        <end position="1266"/>
    </location>
</feature>
<dbReference type="InterPro" id="IPR046978">
    <property type="entry name" value="MTMR4_FYVE"/>
</dbReference>
<feature type="compositionally biased region" description="Basic and acidic residues" evidence="14">
    <location>
        <begin position="296"/>
        <end position="306"/>
    </location>
</feature>
<feature type="compositionally biased region" description="Basic and acidic residues" evidence="14">
    <location>
        <begin position="746"/>
        <end position="759"/>
    </location>
</feature>
<dbReference type="Proteomes" id="UP000075882">
    <property type="component" value="Unassembled WGS sequence"/>
</dbReference>
<feature type="region of interest" description="Disordered" evidence="14">
    <location>
        <begin position="1274"/>
        <end position="1293"/>
    </location>
</feature>
<dbReference type="SMART" id="SM00404">
    <property type="entry name" value="PTPc_motif"/>
    <property type="match status" value="1"/>
</dbReference>
<dbReference type="SUPFAM" id="SSF50729">
    <property type="entry name" value="PH domain-like"/>
    <property type="match status" value="1"/>
</dbReference>
<organism evidence="17">
    <name type="scientific">Anopheles coluzzii</name>
    <name type="common">African malaria mosquito</name>
    <dbReference type="NCBI Taxonomy" id="1518534"/>
    <lineage>
        <taxon>Eukaryota</taxon>
        <taxon>Metazoa</taxon>
        <taxon>Ecdysozoa</taxon>
        <taxon>Arthropoda</taxon>
        <taxon>Hexapoda</taxon>
        <taxon>Insecta</taxon>
        <taxon>Pterygota</taxon>
        <taxon>Neoptera</taxon>
        <taxon>Endopterygota</taxon>
        <taxon>Diptera</taxon>
        <taxon>Nematocera</taxon>
        <taxon>Culicoidea</taxon>
        <taxon>Culicidae</taxon>
        <taxon>Anophelinae</taxon>
        <taxon>Anopheles</taxon>
    </lineage>
</organism>
<dbReference type="GO" id="GO:0019903">
    <property type="term" value="F:protein phosphatase binding"/>
    <property type="evidence" value="ECO:0007669"/>
    <property type="project" value="TreeGrafter"/>
</dbReference>
<feature type="region of interest" description="Disordered" evidence="14">
    <location>
        <begin position="1145"/>
        <end position="1172"/>
    </location>
</feature>
<dbReference type="SUPFAM" id="SSF57903">
    <property type="entry name" value="FYVE/PHD zinc finger"/>
    <property type="match status" value="1"/>
</dbReference>
<evidence type="ECO:0000256" key="5">
    <source>
        <dbReference type="ARBA" id="ARBA00022771"/>
    </source>
</evidence>
<feature type="compositionally biased region" description="Low complexity" evidence="14">
    <location>
        <begin position="1220"/>
        <end position="1230"/>
    </location>
</feature>
<feature type="compositionally biased region" description="Polar residues" evidence="14">
    <location>
        <begin position="1023"/>
        <end position="1041"/>
    </location>
</feature>
<dbReference type="PROSITE" id="PS50178">
    <property type="entry name" value="ZF_FYVE"/>
    <property type="match status" value="1"/>
</dbReference>
<feature type="compositionally biased region" description="Gly residues" evidence="14">
    <location>
        <begin position="1236"/>
        <end position="1245"/>
    </location>
</feature>
<feature type="compositionally biased region" description="Basic and acidic residues" evidence="14">
    <location>
        <begin position="328"/>
        <end position="338"/>
    </location>
</feature>
<dbReference type="InterPro" id="IPR016130">
    <property type="entry name" value="Tyr_Pase_AS"/>
</dbReference>
<protein>
    <recommendedName>
        <fullName evidence="3">phosphatidylinositol-3,5-bisphosphate 3-phosphatase</fullName>
        <ecNumber evidence="3">3.1.3.95</ecNumber>
    </recommendedName>
    <alternativeName>
        <fullName evidence="10">Phosphatidylinositol-3,5-bisphosphate 3-phosphatase</fullName>
    </alternativeName>
</protein>
<dbReference type="GO" id="GO:0008270">
    <property type="term" value="F:zinc ion binding"/>
    <property type="evidence" value="ECO:0007669"/>
    <property type="project" value="UniProtKB-KW"/>
</dbReference>
<feature type="compositionally biased region" description="Polar residues" evidence="14">
    <location>
        <begin position="1801"/>
        <end position="1814"/>
    </location>
</feature>
<feature type="domain" description="FYVE-type" evidence="15">
    <location>
        <begin position="1830"/>
        <end position="1890"/>
    </location>
</feature>
<dbReference type="EnsemblMetazoa" id="ACOM034353-RA">
    <property type="protein sequence ID" value="ACOM034353-PA.1"/>
    <property type="gene ID" value="ACOM034353"/>
</dbReference>
<feature type="region of interest" description="Disordered" evidence="14">
    <location>
        <begin position="1674"/>
        <end position="1773"/>
    </location>
</feature>
<dbReference type="PANTHER" id="PTHR10807">
    <property type="entry name" value="MYOTUBULARIN-RELATED"/>
    <property type="match status" value="1"/>
</dbReference>
<dbReference type="InterPro" id="IPR030564">
    <property type="entry name" value="Myotubularin"/>
</dbReference>
<evidence type="ECO:0000256" key="8">
    <source>
        <dbReference type="ARBA" id="ARBA00023098"/>
    </source>
</evidence>
<dbReference type="GO" id="GO:0046856">
    <property type="term" value="P:phosphatidylinositol dephosphorylation"/>
    <property type="evidence" value="ECO:0007669"/>
    <property type="project" value="TreeGrafter"/>
</dbReference>
<evidence type="ECO:0000256" key="7">
    <source>
        <dbReference type="ARBA" id="ARBA00022833"/>
    </source>
</evidence>
<evidence type="ECO:0000256" key="4">
    <source>
        <dbReference type="ARBA" id="ARBA00022723"/>
    </source>
</evidence>
<evidence type="ECO:0000256" key="3">
    <source>
        <dbReference type="ARBA" id="ARBA00012903"/>
    </source>
</evidence>
<keyword evidence="7" id="KW-0862">Zinc</keyword>
<feature type="compositionally biased region" description="Low complexity" evidence="14">
    <location>
        <begin position="1256"/>
        <end position="1266"/>
    </location>
</feature>
<dbReference type="GO" id="GO:0016020">
    <property type="term" value="C:membrane"/>
    <property type="evidence" value="ECO:0007669"/>
    <property type="project" value="UniProtKB-SubCell"/>
</dbReference>
<evidence type="ECO:0000259" key="16">
    <source>
        <dbReference type="PROSITE" id="PS51339"/>
    </source>
</evidence>
<feature type="region of interest" description="Disordered" evidence="14">
    <location>
        <begin position="1083"/>
        <end position="1132"/>
    </location>
</feature>
<comment type="similarity">
    <text evidence="2">Belongs to the protein-tyrosine phosphatase family. Non-receptor class myotubularin subfamily.</text>
</comment>
<sequence length="2002" mass="214187">MGLKFLLFNSQQSQNLHGRGRKIMEGSGDGSPQSSMCMVKAAELFPKPILEKEEEKLTVRFTELAGESVRYLGQTDEGILALSNYRLFLQKNTTGAEVSVPLGLIESTQVRDLFHLIVNCKDASTVRCSFATSEQCSEWHRRITLSIGVPETLEALFAFPFHAWASESPTLNQDNEWAGRLQRVGSFDDEFRREAERLQFDLQGAWRISQANAEFKLCPSYPRLLLVPACISDDTLQNVASFRSSRRIPAVVWRHQRTGAVIARCSQPEVGWLGWRNSKDEQLLKALSDACSFDRGTQDKAGDGTRRTRTQTDCSEASSDGSPPRSPEGSHEEVEMDEPKKILIVDARSYTSAVTNRARGGGCECAEYYPSAEIQFMSLGNIHVIRKSFHALRQLCASQADIPNWLGLLERTLWLQHLSGLLAASMVVCHAIERNGRPVLVHCSDGWDRTPQIVATAQLCLDPYYRTIEGFRVLVEREWLSFGHKFADRCGHGPGSDETNERCPVFLQWLDCVHQIHRQFPCSFEFDMGYLIKLAQHSHSCLFGTFLCNTVKERQENSVPDRTFSVWPFLSGPIYKNHLYMPNRERVLWPAHNVRDLRLWTEVYLGSWGGHNQPSASEVADYPTASVPTGGADVVVPGAVGVRSIGPGVVESTASIAVGIGSTSVDAVGDAMASSSPASCSPEQNGSMTKTRSYSDIKEATSGGVMARRSSDPSMTLDPSIINRTGGPATLNLSQEESSIDSNLSSDRETSPDLPSIDDRLLHRGVTASSFIQHATEKLQSLTQELNQSDEELEQAIKNQRNLLAADRSPARCPADTNGDAGTPGNPLSSSSTSSSLYPNGSIGGVNSLAAAAAATLIPTATTNVRPSFTTPSISNGTTTLQQQHAGSEAGHPYRFQPIVPELPTTTTTMDVSRCSPKLECRESSSSPTARQQQNVVLWPDTIDENTARIIKIESYHSSTVGGNKDVLDGGGGGGGGGGFLHGSNRTVIGRPVMAGDDMMMESVDLTIGGSDDGSFAGDKTHSASPNRLESPGLNESSLSPNLWHGSIETSTDTLVPVDQYPPPLGPIDTSALSTHHEQNLLPTSHSLAGGKATQGTGTADGGDAARDVRERRKSSLLSTQEREGSHCGVSGGGSISLAVGNSDSSQLSLVNGKGSEATTAPSDNAGGAEVTGDSCAAKAQTGDSNGCDFTSDSHDYDRKLSNQSTLALTGDTLPKDQPDYGNQQQQPQDSTLGNDRGGGEGGGSRSVPPSTFAQNSNSSNCSSVNYNKLKANNSVSTTTVPPPLSGTGQTTTNSNLLTSMMLMDESIIIQPQFQQLEINGKQPPNDGGGAAAAAAGGGYPPLMPQRRRRNSSNSKHDLMSPCKPTNGSLSPSATHSRFSTPGARSLPLTPPSVPYASDRPPVATFSCPDGLAHALSEQNLRLQQIVYEHRLREEALQRELYATRLALLKKTCQNCCSSSAQPQYGNDDPVPVSISITSVAAFTTTATATSAIEDRVAMVDGTRSSNHSIDNSQRAGSDCMGTITAISTTATTTVTATTAEGVVTGMSAAGSAWLGASVYGLLSEAAPEPDSGNHILLFSDEENEVEKDKEKESMAGSSVTAAKERCLYEAVLKHNHRLAHNVRMWRTVRQFLERTRQKRMAVCPPSVVLAREAFKHPSESFSLEDPISEYYADSSDVEGESECSSSRSSIIEETASQVDMRGRKGTNSSPYDGTTTIIIHDSEDEKDLDIIVSGSGGGGGGGGGGCEEGGSDKEEDDDDDDGEEDDVENDDPELSSQLMVDSMNENASNCSWEAVDDRSAPSSGANSSQQMQYSSSGVGGSTSVLWVPDHAVTRCTTCQTVFWIGLRKHHCRSCGQIFCAECSDYTAHLPEERLYQPVRLCGPCYQRISSMTVPATSSVSTTGGSSSTMVSSAVSNSAVATGPAVNNGTSNNNNALGEDGGNASFLQHRTNVTAAAAASMMMRDRITSMSQIQSLLATECSSEASRASESCCKQNVTAATN</sequence>
<feature type="compositionally biased region" description="Gly residues" evidence="14">
    <location>
        <begin position="1735"/>
        <end position="1749"/>
    </location>
</feature>
<dbReference type="SMART" id="SM00064">
    <property type="entry name" value="FYVE"/>
    <property type="match status" value="1"/>
</dbReference>
<dbReference type="SUPFAM" id="SSF52799">
    <property type="entry name" value="(Phosphotyrosine protein) phosphatases II"/>
    <property type="match status" value="1"/>
</dbReference>
<feature type="compositionally biased region" description="Polar residues" evidence="14">
    <location>
        <begin position="1706"/>
        <end position="1718"/>
    </location>
</feature>
<evidence type="ECO:0000313" key="17">
    <source>
        <dbReference type="EnsemblMetazoa" id="ACOM034353-PA.1"/>
    </source>
</evidence>
<dbReference type="InterPro" id="IPR029021">
    <property type="entry name" value="Prot-tyrosine_phosphatase-like"/>
</dbReference>
<evidence type="ECO:0000259" key="15">
    <source>
        <dbReference type="PROSITE" id="PS50178"/>
    </source>
</evidence>
<evidence type="ECO:0000256" key="9">
    <source>
        <dbReference type="ARBA" id="ARBA00023136"/>
    </source>
</evidence>
<evidence type="ECO:0000256" key="13">
    <source>
        <dbReference type="PROSITE-ProRule" id="PRU00091"/>
    </source>
</evidence>
<feature type="compositionally biased region" description="Polar residues" evidence="14">
    <location>
        <begin position="731"/>
        <end position="745"/>
    </location>
</feature>
<dbReference type="GO" id="GO:0052629">
    <property type="term" value="F:phosphatidylinositol-3,5-bisphosphate 3-phosphatase activity"/>
    <property type="evidence" value="ECO:0007669"/>
    <property type="project" value="UniProtKB-EC"/>
</dbReference>
<keyword evidence="9" id="KW-0472">Membrane</keyword>
<dbReference type="PROSITE" id="PS00383">
    <property type="entry name" value="TYR_PHOSPHATASE_1"/>
    <property type="match status" value="1"/>
</dbReference>
<dbReference type="Gene3D" id="3.30.40.10">
    <property type="entry name" value="Zinc/RING finger domain, C3HC4 (zinc finger)"/>
    <property type="match status" value="1"/>
</dbReference>
<feature type="compositionally biased region" description="Gly residues" evidence="14">
    <location>
        <begin position="1327"/>
        <end position="1340"/>
    </location>
</feature>
<feature type="compositionally biased region" description="Polar residues" evidence="14">
    <location>
        <begin position="864"/>
        <end position="886"/>
    </location>
</feature>
<keyword evidence="5 13" id="KW-0863">Zinc-finger</keyword>
<feature type="compositionally biased region" description="Polar residues" evidence="14">
    <location>
        <begin position="311"/>
        <end position="321"/>
    </location>
</feature>
<dbReference type="GO" id="GO:0005737">
    <property type="term" value="C:cytoplasm"/>
    <property type="evidence" value="ECO:0007669"/>
    <property type="project" value="TreeGrafter"/>
</dbReference>
<dbReference type="InterPro" id="IPR010569">
    <property type="entry name" value="Myotubularin-like_Pase_dom"/>
</dbReference>
<dbReference type="CDD" id="cd15733">
    <property type="entry name" value="FYVE_MTMR4"/>
    <property type="match status" value="1"/>
</dbReference>
<feature type="domain" description="Myotubularin phosphatase" evidence="16">
    <location>
        <begin position="185"/>
        <end position="604"/>
    </location>
</feature>
<dbReference type="PROSITE" id="PS51339">
    <property type="entry name" value="PPASE_MYOTUBULARIN"/>
    <property type="match status" value="1"/>
</dbReference>
<evidence type="ECO:0000256" key="1">
    <source>
        <dbReference type="ARBA" id="ARBA00004370"/>
    </source>
</evidence>
<feature type="compositionally biased region" description="Low complexity" evidence="14">
    <location>
        <begin position="1923"/>
        <end position="1935"/>
    </location>
</feature>
<dbReference type="InterPro" id="IPR017455">
    <property type="entry name" value="Znf_FYVE-rel"/>
</dbReference>
<dbReference type="InterPro" id="IPR003595">
    <property type="entry name" value="Tyr_Pase_cat"/>
</dbReference>
<evidence type="ECO:0000256" key="11">
    <source>
        <dbReference type="PIRSR" id="PIRSR630564-1"/>
    </source>
</evidence>
<feature type="compositionally biased region" description="Low complexity" evidence="14">
    <location>
        <begin position="1683"/>
        <end position="1697"/>
    </location>
</feature>
<feature type="compositionally biased region" description="Polar residues" evidence="14">
    <location>
        <begin position="683"/>
        <end position="692"/>
    </location>
</feature>
<dbReference type="GO" id="GO:0004438">
    <property type="term" value="F:phosphatidylinositol-3-phosphate phosphatase activity"/>
    <property type="evidence" value="ECO:0007669"/>
    <property type="project" value="TreeGrafter"/>
</dbReference>
<feature type="region of interest" description="Disordered" evidence="14">
    <location>
        <begin position="805"/>
        <end position="836"/>
    </location>
</feature>
<feature type="region of interest" description="Disordered" evidence="14">
    <location>
        <begin position="1796"/>
        <end position="1821"/>
    </location>
</feature>
<reference evidence="17" key="1">
    <citation type="submission" date="2022-08" db="UniProtKB">
        <authorList>
            <consortium name="EnsemblMetazoa"/>
        </authorList>
    </citation>
    <scope>IDENTIFICATION</scope>
</reference>
<dbReference type="Pfam" id="PF01363">
    <property type="entry name" value="FYVE"/>
    <property type="match status" value="1"/>
</dbReference>
<feature type="compositionally biased region" description="Polar residues" evidence="14">
    <location>
        <begin position="1364"/>
        <end position="1380"/>
    </location>
</feature>
<dbReference type="InterPro" id="IPR000306">
    <property type="entry name" value="Znf_FYVE"/>
</dbReference>
<comment type="subcellular location">
    <subcellularLocation>
        <location evidence="1">Membrane</location>
    </subcellularLocation>
</comment>
<feature type="compositionally biased region" description="Acidic residues" evidence="14">
    <location>
        <begin position="1754"/>
        <end position="1773"/>
    </location>
</feature>
<dbReference type="InterPro" id="IPR011011">
    <property type="entry name" value="Znf_FYVE_PHD"/>
</dbReference>
<dbReference type="Pfam" id="PF06602">
    <property type="entry name" value="Myotub-related"/>
    <property type="match status" value="1"/>
</dbReference>
<feature type="region of interest" description="Disordered" evidence="14">
    <location>
        <begin position="864"/>
        <end position="896"/>
    </location>
</feature>
<feature type="region of interest" description="Disordered" evidence="14">
    <location>
        <begin position="1923"/>
        <end position="1943"/>
    </location>
</feature>
<feature type="region of interest" description="Disordered" evidence="14">
    <location>
        <begin position="1319"/>
        <end position="1398"/>
    </location>
</feature>
<dbReference type="GO" id="GO:0010506">
    <property type="term" value="P:regulation of autophagy"/>
    <property type="evidence" value="ECO:0007669"/>
    <property type="project" value="TreeGrafter"/>
</dbReference>
<dbReference type="EC" id="3.1.3.95" evidence="3"/>
<name>A0A8W7PM77_ANOCL</name>
<dbReference type="VEuPathDB" id="VectorBase:ACON2_042974"/>
<feature type="active site" description="Phosphocysteine intermediate" evidence="11">
    <location>
        <position position="443"/>
    </location>
</feature>
<feature type="region of interest" description="Disordered" evidence="14">
    <location>
        <begin position="1010"/>
        <end position="1046"/>
    </location>
</feature>
<feature type="compositionally biased region" description="Low complexity" evidence="14">
    <location>
        <begin position="1089"/>
        <end position="1098"/>
    </location>
</feature>
<keyword evidence="4" id="KW-0479">Metal-binding</keyword>
<feature type="region of interest" description="Disordered" evidence="14">
    <location>
        <begin position="670"/>
        <end position="759"/>
    </location>
</feature>
<keyword evidence="8" id="KW-0443">Lipid metabolism</keyword>
<feature type="region of interest" description="Disordered" evidence="14">
    <location>
        <begin position="296"/>
        <end position="338"/>
    </location>
</feature>
<evidence type="ECO:0000256" key="6">
    <source>
        <dbReference type="ARBA" id="ARBA00022801"/>
    </source>
</evidence>
<evidence type="ECO:0000256" key="2">
    <source>
        <dbReference type="ARBA" id="ARBA00007471"/>
    </source>
</evidence>
<dbReference type="PANTHER" id="PTHR10807:SF75">
    <property type="entry name" value="PHOSPHATIDYLINOSITOL-3-PHOSPHATE PHOSPHATASE"/>
    <property type="match status" value="1"/>
</dbReference>
<feature type="compositionally biased region" description="Low complexity" evidence="14">
    <location>
        <begin position="823"/>
        <end position="836"/>
    </location>
</feature>
<feature type="compositionally biased region" description="Low complexity" evidence="14">
    <location>
        <begin position="673"/>
        <end position="682"/>
    </location>
</feature>